<dbReference type="Pfam" id="PF13561">
    <property type="entry name" value="adh_short_C2"/>
    <property type="match status" value="1"/>
</dbReference>
<proteinExistence type="inferred from homology"/>
<evidence type="ECO:0000313" key="4">
    <source>
        <dbReference type="Proteomes" id="UP000192726"/>
    </source>
</evidence>
<dbReference type="Proteomes" id="UP000192726">
    <property type="component" value="Chromosome"/>
</dbReference>
<dbReference type="GO" id="GO:0016616">
    <property type="term" value="F:oxidoreductase activity, acting on the CH-OH group of donors, NAD or NADP as acceptor"/>
    <property type="evidence" value="ECO:0007669"/>
    <property type="project" value="TreeGrafter"/>
</dbReference>
<evidence type="ECO:0000313" key="3">
    <source>
        <dbReference type="EMBL" id="ARF53794.1"/>
    </source>
</evidence>
<dbReference type="OrthoDB" id="517007at2"/>
<keyword evidence="2" id="KW-0560">Oxidoreductase</keyword>
<dbReference type="InterPro" id="IPR036291">
    <property type="entry name" value="NAD(P)-bd_dom_sf"/>
</dbReference>
<dbReference type="PANTHER" id="PTHR42760">
    <property type="entry name" value="SHORT-CHAIN DEHYDROGENASES/REDUCTASES FAMILY MEMBER"/>
    <property type="match status" value="1"/>
</dbReference>
<dbReference type="STRING" id="553510.B1H19_06030"/>
<dbReference type="KEGG" id="sgv:B1H19_06030"/>
<dbReference type="FunFam" id="3.40.50.720:FF:000084">
    <property type="entry name" value="Short-chain dehydrogenase reductase"/>
    <property type="match status" value="1"/>
</dbReference>
<reference evidence="3 4" key="1">
    <citation type="submission" date="2017-04" db="EMBL/GenBank/DDBJ databases">
        <title>Complete Genome Sequence of Streptomyces gilvosporeus F607, a Capable Producer of Natamycin.</title>
        <authorList>
            <person name="Zong G."/>
            <person name="Zhong C."/>
            <person name="Fu J."/>
            <person name="Qin R."/>
            <person name="Cao G."/>
        </authorList>
    </citation>
    <scope>NUCLEOTIDE SEQUENCE [LARGE SCALE GENOMIC DNA]</scope>
    <source>
        <strain evidence="3 4">F607</strain>
    </source>
</reference>
<dbReference type="InterPro" id="IPR002347">
    <property type="entry name" value="SDR_fam"/>
</dbReference>
<evidence type="ECO:0000256" key="1">
    <source>
        <dbReference type="ARBA" id="ARBA00006484"/>
    </source>
</evidence>
<dbReference type="EMBL" id="CP020569">
    <property type="protein sequence ID" value="ARF53794.1"/>
    <property type="molecule type" value="Genomic_DNA"/>
</dbReference>
<dbReference type="CDD" id="cd05233">
    <property type="entry name" value="SDR_c"/>
    <property type="match status" value="1"/>
</dbReference>
<dbReference type="Gene3D" id="3.40.50.720">
    <property type="entry name" value="NAD(P)-binding Rossmann-like Domain"/>
    <property type="match status" value="1"/>
</dbReference>
<dbReference type="AlphaFoldDB" id="A0A1V0TLI6"/>
<dbReference type="PRINTS" id="PR00081">
    <property type="entry name" value="GDHRDH"/>
</dbReference>
<accession>A0A1V0TLI6</accession>
<evidence type="ECO:0000256" key="2">
    <source>
        <dbReference type="ARBA" id="ARBA00023002"/>
    </source>
</evidence>
<gene>
    <name evidence="3" type="ORF">B1H19_06030</name>
</gene>
<name>A0A1V0TLI6_9ACTN</name>
<sequence length="257" mass="26363">MTGASRGTGRAIARAFAEAGADVAVLARTTDDLRELALEVERLGRRAVVLTCDVTEEEQIHSAVTEAIGALGPLDIVANVAGGTPTAGPFLEIPVDAWQRDMRLNFDSVLHFCRAVGPHLLQRGTGSVINVSSVAGVAGVPSRSTIAVSKAAVIALTRTLGAEWASAGVRVNAILPGWTATAETAAVRGNHDVSAGLMHAVPMHRWGTPEQIADSAVYLAGDASELVTGSCLTIDGGVSAYVGGPTLLDLLALGRLG</sequence>
<dbReference type="SUPFAM" id="SSF51735">
    <property type="entry name" value="NAD(P)-binding Rossmann-fold domains"/>
    <property type="match status" value="1"/>
</dbReference>
<organism evidence="3 4">
    <name type="scientific">Streptomyces gilvosporeus</name>
    <dbReference type="NCBI Taxonomy" id="553510"/>
    <lineage>
        <taxon>Bacteria</taxon>
        <taxon>Bacillati</taxon>
        <taxon>Actinomycetota</taxon>
        <taxon>Actinomycetes</taxon>
        <taxon>Kitasatosporales</taxon>
        <taxon>Streptomycetaceae</taxon>
        <taxon>Streptomyces</taxon>
    </lineage>
</organism>
<keyword evidence="4" id="KW-1185">Reference proteome</keyword>
<comment type="similarity">
    <text evidence="1">Belongs to the short-chain dehydrogenases/reductases (SDR) family.</text>
</comment>
<dbReference type="PRINTS" id="PR00080">
    <property type="entry name" value="SDRFAMILY"/>
</dbReference>
<protein>
    <submittedName>
        <fullName evidence="3">SDR family oxidoreductase</fullName>
    </submittedName>
</protein>